<evidence type="ECO:0000256" key="2">
    <source>
        <dbReference type="ARBA" id="ARBA00009677"/>
    </source>
</evidence>
<dbReference type="SUPFAM" id="SSF117143">
    <property type="entry name" value="Flagellar hook protein flgE"/>
    <property type="match status" value="1"/>
</dbReference>
<dbReference type="NCBIfam" id="TIGR03506">
    <property type="entry name" value="FlgEFG_subfam"/>
    <property type="match status" value="1"/>
</dbReference>
<gene>
    <name evidence="10" type="primary">flgE</name>
    <name evidence="10" type="ORF">ABXR19_00195</name>
</gene>
<comment type="caution">
    <text evidence="10">The sequence shown here is derived from an EMBL/GenBank/DDBJ whole genome shotgun (WGS) entry which is preliminary data.</text>
</comment>
<dbReference type="Proteomes" id="UP001549691">
    <property type="component" value="Unassembled WGS sequence"/>
</dbReference>
<keyword evidence="10" id="KW-0282">Flagellum</keyword>
<keyword evidence="10" id="KW-0969">Cilium</keyword>
<feature type="domain" description="Flagellar hook protein FlgE D2" evidence="8">
    <location>
        <begin position="162"/>
        <end position="289"/>
    </location>
</feature>
<proteinExistence type="inferred from homology"/>
<comment type="similarity">
    <text evidence="2 5">Belongs to the flagella basal body rod proteins family.</text>
</comment>
<keyword evidence="4 5" id="KW-0975">Bacterial flagellum</keyword>
<keyword evidence="11" id="KW-1185">Reference proteome</keyword>
<evidence type="ECO:0000256" key="5">
    <source>
        <dbReference type="RuleBase" id="RU362116"/>
    </source>
</evidence>
<dbReference type="PANTHER" id="PTHR30435:SF1">
    <property type="entry name" value="FLAGELLAR HOOK PROTEIN FLGE"/>
    <property type="match status" value="1"/>
</dbReference>
<feature type="domain" description="Flagellar basal body rod protein N-terminal" evidence="6">
    <location>
        <begin position="6"/>
        <end position="33"/>
    </location>
</feature>
<dbReference type="InterPro" id="IPR011491">
    <property type="entry name" value="FlgE_D2"/>
</dbReference>
<evidence type="ECO:0000313" key="11">
    <source>
        <dbReference type="Proteomes" id="UP001549691"/>
    </source>
</evidence>
<evidence type="ECO:0000256" key="3">
    <source>
        <dbReference type="ARBA" id="ARBA00019015"/>
    </source>
</evidence>
<name>A0ABV2TF97_9RHOO</name>
<reference evidence="10 11" key="1">
    <citation type="submission" date="2024-07" db="EMBL/GenBank/DDBJ databases">
        <title>Uliginosibacterium flavum JJ3220;KACC:17644.</title>
        <authorList>
            <person name="Kim M.K."/>
        </authorList>
    </citation>
    <scope>NUCLEOTIDE SEQUENCE [LARGE SCALE GENOMIC DNA]</scope>
    <source>
        <strain evidence="10 11">KACC:17644</strain>
    </source>
</reference>
<dbReference type="Pfam" id="PF22692">
    <property type="entry name" value="LlgE_F_G_D1"/>
    <property type="match status" value="1"/>
</dbReference>
<evidence type="ECO:0000259" key="6">
    <source>
        <dbReference type="Pfam" id="PF00460"/>
    </source>
</evidence>
<accession>A0ABV2TF97</accession>
<comment type="function">
    <text evidence="5">A flexible structure which links the flagellar filament to the drive apparatus in the basal body.</text>
</comment>
<dbReference type="InterPro" id="IPR053967">
    <property type="entry name" value="LlgE_F_G-like_D1"/>
</dbReference>
<dbReference type="InterPro" id="IPR010930">
    <property type="entry name" value="Flg_bb/hook_C_dom"/>
</dbReference>
<dbReference type="PANTHER" id="PTHR30435">
    <property type="entry name" value="FLAGELLAR PROTEIN"/>
    <property type="match status" value="1"/>
</dbReference>
<dbReference type="Pfam" id="PF06429">
    <property type="entry name" value="Flg_bbr_C"/>
    <property type="match status" value="1"/>
</dbReference>
<comment type="subcellular location">
    <subcellularLocation>
        <location evidence="1 5">Bacterial flagellum basal body</location>
    </subcellularLocation>
</comment>
<dbReference type="Gene3D" id="2.60.98.20">
    <property type="entry name" value="Flagellar hook protein FlgE"/>
    <property type="match status" value="1"/>
</dbReference>
<evidence type="ECO:0000259" key="7">
    <source>
        <dbReference type="Pfam" id="PF06429"/>
    </source>
</evidence>
<dbReference type="InterPro" id="IPR020013">
    <property type="entry name" value="Flagellar_FlgE/F/G"/>
</dbReference>
<dbReference type="InterPro" id="IPR037925">
    <property type="entry name" value="FlgE/F/G-like"/>
</dbReference>
<dbReference type="RefSeq" id="WP_354599057.1">
    <property type="nucleotide sequence ID" value="NZ_JBEWZI010000001.1"/>
</dbReference>
<evidence type="ECO:0000256" key="1">
    <source>
        <dbReference type="ARBA" id="ARBA00004117"/>
    </source>
</evidence>
<evidence type="ECO:0000256" key="4">
    <source>
        <dbReference type="ARBA" id="ARBA00023143"/>
    </source>
</evidence>
<dbReference type="Pfam" id="PF07559">
    <property type="entry name" value="FlgE_D2"/>
    <property type="match status" value="1"/>
</dbReference>
<dbReference type="EMBL" id="JBEWZI010000001">
    <property type="protein sequence ID" value="MET7012592.1"/>
    <property type="molecule type" value="Genomic_DNA"/>
</dbReference>
<dbReference type="InterPro" id="IPR001444">
    <property type="entry name" value="Flag_bb_rod_N"/>
</dbReference>
<dbReference type="InterPro" id="IPR037058">
    <property type="entry name" value="Falgellar_hook_FlgE_sf"/>
</dbReference>
<evidence type="ECO:0000313" key="10">
    <source>
        <dbReference type="EMBL" id="MET7012592.1"/>
    </source>
</evidence>
<protein>
    <recommendedName>
        <fullName evidence="3 5">Flagellar hook protein FlgE</fullName>
    </recommendedName>
</protein>
<keyword evidence="10" id="KW-0966">Cell projection</keyword>
<evidence type="ECO:0000259" key="8">
    <source>
        <dbReference type="Pfam" id="PF07559"/>
    </source>
</evidence>
<organism evidence="10 11">
    <name type="scientific">Uliginosibacterium flavum</name>
    <dbReference type="NCBI Taxonomy" id="1396831"/>
    <lineage>
        <taxon>Bacteria</taxon>
        <taxon>Pseudomonadati</taxon>
        <taxon>Pseudomonadota</taxon>
        <taxon>Betaproteobacteria</taxon>
        <taxon>Rhodocyclales</taxon>
        <taxon>Zoogloeaceae</taxon>
        <taxon>Uliginosibacterium</taxon>
    </lineage>
</organism>
<sequence length="408" mass="42190">MAFQQGLSGLNASSKALDVISNNVANATNVGFKLSGTQFTDVYAAALNGASAGLQIGIGTQIGQVSQVFNQGNITPTNNPLDVAINGAGFFRMDNGGSVAYTRNGQFQVDKNGYIVNTQGYQLTGYPASATGTILPASPSAIYIDTADLMPAQTTEIAMGLNLDSRSTVPANAWVAASANPDPSTYNSSTSATIYDSLGNSHIMTMYFRTAGAGNWSMYTQLDGGATTAAATPVTFSTTGQLTTAMPLTVAGLAVTTGAVSPFSVSLDFTSSTQYGSSFGVNKQSQDGFASGRLSGITVGNDGVIQGRYSNGQTRNLGQVVLANFANPQGLISLGNNLWGESPRSGQPLVGAPQTGSLGQLTAGSVEESNVDLTAELVNMITAQRNYQANAQSIKTQDQIMQTLVNLR</sequence>
<evidence type="ECO:0000259" key="9">
    <source>
        <dbReference type="Pfam" id="PF22692"/>
    </source>
</evidence>
<feature type="domain" description="Flagellar hook protein FlgE/F/G-like D1" evidence="9">
    <location>
        <begin position="84"/>
        <end position="145"/>
    </location>
</feature>
<dbReference type="Pfam" id="PF00460">
    <property type="entry name" value="Flg_bb_rod"/>
    <property type="match status" value="1"/>
</dbReference>
<dbReference type="NCBIfam" id="NF004238">
    <property type="entry name" value="PRK05682.1-1"/>
    <property type="match status" value="1"/>
</dbReference>
<feature type="domain" description="Flagellar basal-body/hook protein C-terminal" evidence="7">
    <location>
        <begin position="363"/>
        <end position="407"/>
    </location>
</feature>